<reference evidence="2 3" key="1">
    <citation type="submission" date="2024-09" db="EMBL/GenBank/DDBJ databases">
        <authorList>
            <person name="D'Angelo T."/>
        </authorList>
    </citation>
    <scope>NUCLEOTIDE SEQUENCE [LARGE SCALE GENOMIC DNA]</scope>
    <source>
        <strain evidence="2">SAG AM-311-F02</strain>
    </source>
</reference>
<protein>
    <submittedName>
        <fullName evidence="2">Right-handed parallel beta-helix repeat-containing protein</fullName>
    </submittedName>
</protein>
<sequence length="152" mass="15745">MIRSRSGDPHGCVIDIQGDELLWRRGFLFFNGEGPGSVLEGVTIQNGYGYEGSAIWCWGASPTISHVILRRHTAVLNGAAIFCGGNSSPTIRNVTFVGNSASQGAAVHAASNSSPVMERCVIAFNRGGGAIGTRYRFTAAISTGISGGTGPG</sequence>
<accession>A0ABV6YP92</accession>
<dbReference type="InterPro" id="IPR011050">
    <property type="entry name" value="Pectin_lyase_fold/virulence"/>
</dbReference>
<evidence type="ECO:0000313" key="3">
    <source>
        <dbReference type="Proteomes" id="UP001594288"/>
    </source>
</evidence>
<evidence type="ECO:0000259" key="1">
    <source>
        <dbReference type="Pfam" id="PF13229"/>
    </source>
</evidence>
<dbReference type="SUPFAM" id="SSF51126">
    <property type="entry name" value="Pectin lyase-like"/>
    <property type="match status" value="1"/>
</dbReference>
<dbReference type="Pfam" id="PF13229">
    <property type="entry name" value="Beta_helix"/>
    <property type="match status" value="1"/>
</dbReference>
<dbReference type="Gene3D" id="2.160.20.10">
    <property type="entry name" value="Single-stranded right-handed beta-helix, Pectin lyase-like"/>
    <property type="match status" value="1"/>
</dbReference>
<dbReference type="InterPro" id="IPR012334">
    <property type="entry name" value="Pectin_lyas_fold"/>
</dbReference>
<comment type="caution">
    <text evidence="2">The sequence shown here is derived from an EMBL/GenBank/DDBJ whole genome shotgun (WGS) entry which is preliminary data.</text>
</comment>
<feature type="domain" description="Right handed beta helix" evidence="1">
    <location>
        <begin position="37"/>
        <end position="129"/>
    </location>
</feature>
<dbReference type="InterPro" id="IPR039448">
    <property type="entry name" value="Beta_helix"/>
</dbReference>
<dbReference type="EMBL" id="JBHPEI010000040">
    <property type="protein sequence ID" value="MFC1799881.1"/>
    <property type="molecule type" value="Genomic_DNA"/>
</dbReference>
<dbReference type="Proteomes" id="UP001594288">
    <property type="component" value="Unassembled WGS sequence"/>
</dbReference>
<keyword evidence="3" id="KW-1185">Reference proteome</keyword>
<name>A0ABV6YP92_UNCEI</name>
<proteinExistence type="predicted"/>
<organism evidence="2 3">
    <name type="scientific">Eiseniibacteriota bacterium</name>
    <dbReference type="NCBI Taxonomy" id="2212470"/>
    <lineage>
        <taxon>Bacteria</taxon>
        <taxon>Candidatus Eiseniibacteriota</taxon>
    </lineage>
</organism>
<gene>
    <name evidence="2" type="ORF">ACFL2Z_03115</name>
</gene>
<evidence type="ECO:0000313" key="2">
    <source>
        <dbReference type="EMBL" id="MFC1799881.1"/>
    </source>
</evidence>